<name>A0A8T9QB18_9BACT</name>
<dbReference type="SUPFAM" id="SSF49265">
    <property type="entry name" value="Fibronectin type III"/>
    <property type="match status" value="1"/>
</dbReference>
<dbReference type="Gene3D" id="2.60.120.260">
    <property type="entry name" value="Galactose-binding domain-like"/>
    <property type="match status" value="1"/>
</dbReference>
<dbReference type="InterPro" id="IPR003961">
    <property type="entry name" value="FN3_dom"/>
</dbReference>
<dbReference type="InterPro" id="IPR013783">
    <property type="entry name" value="Ig-like_fold"/>
</dbReference>
<dbReference type="InterPro" id="IPR008979">
    <property type="entry name" value="Galactose-bd-like_sf"/>
</dbReference>
<feature type="domain" description="P/Homo B" evidence="4">
    <location>
        <begin position="43"/>
        <end position="197"/>
    </location>
</feature>
<dbReference type="EMBL" id="CP095046">
    <property type="protein sequence ID" value="UOQ74365.1"/>
    <property type="molecule type" value="Genomic_DNA"/>
</dbReference>
<dbReference type="Gene3D" id="2.60.40.10">
    <property type="entry name" value="Immunoglobulins"/>
    <property type="match status" value="2"/>
</dbReference>
<keyword evidence="1" id="KW-0645">Protease</keyword>
<keyword evidence="6" id="KW-1185">Reference proteome</keyword>
<proteinExistence type="predicted"/>
<reference evidence="5" key="1">
    <citation type="submission" date="2022-04" db="EMBL/GenBank/DDBJ databases">
        <title>Hymenobacter sp. isolated from the air.</title>
        <authorList>
            <person name="Won M."/>
            <person name="Lee C.-M."/>
            <person name="Woen H.-Y."/>
            <person name="Kwon S.-W."/>
        </authorList>
    </citation>
    <scope>NUCLEOTIDE SEQUENCE</scope>
    <source>
        <strain evidence="5">5116S-3</strain>
    </source>
</reference>
<organism evidence="5 6">
    <name type="scientific">Hymenobacter cellulosilyticus</name>
    <dbReference type="NCBI Taxonomy" id="2932248"/>
    <lineage>
        <taxon>Bacteria</taxon>
        <taxon>Pseudomonadati</taxon>
        <taxon>Bacteroidota</taxon>
        <taxon>Cytophagia</taxon>
        <taxon>Cytophagales</taxon>
        <taxon>Hymenobacteraceae</taxon>
        <taxon>Hymenobacter</taxon>
    </lineage>
</organism>
<dbReference type="KEGG" id="hcu:MUN79_11065"/>
<dbReference type="PROSITE" id="PS50853">
    <property type="entry name" value="FN3"/>
    <property type="match status" value="1"/>
</dbReference>
<dbReference type="AlphaFoldDB" id="A0A8T9QB18"/>
<evidence type="ECO:0000313" key="5">
    <source>
        <dbReference type="EMBL" id="UOQ74365.1"/>
    </source>
</evidence>
<dbReference type="InterPro" id="IPR026444">
    <property type="entry name" value="Secre_tail"/>
</dbReference>
<protein>
    <submittedName>
        <fullName evidence="5">T9SS type A sorting domain-containing protein</fullName>
    </submittedName>
</protein>
<evidence type="ECO:0000313" key="6">
    <source>
        <dbReference type="Proteomes" id="UP000831796"/>
    </source>
</evidence>
<evidence type="ECO:0000259" key="3">
    <source>
        <dbReference type="PROSITE" id="PS50853"/>
    </source>
</evidence>
<gene>
    <name evidence="5" type="ORF">MUN79_11065</name>
</gene>
<evidence type="ECO:0000256" key="2">
    <source>
        <dbReference type="ARBA" id="ARBA00022801"/>
    </source>
</evidence>
<dbReference type="NCBIfam" id="TIGR04183">
    <property type="entry name" value="Por_Secre_tail"/>
    <property type="match status" value="1"/>
</dbReference>
<sequence length="378" mass="39874">MVALTPVTGTSFTSSISLQPNTTYFWRVRATSPCGVAPFSAVTQFQTGVALCQTIAATQVPRAIPAGATRVVTSVISVGTSEVVSDVRIRNLVLTHPAVSELTLTLTNPAGRSVTLVANACPGTADINLNFDDAATAALSCPLSTGATVRPVGNLGDLANVPASGEWTLTVNDNNAANGGSLRSWSLELCTLGTLPPAPFALQTLYNTFSNGTGKVDVIWSADPTSNAASYEVERSFQNNTNFQRVATVAAPNTYYEDQVTATGRYFYRVRSVNTIGASAYTNEANVLGNQTAALLKGIQVYPNPSTGIFKVNMDNTQRGTVTLRVTDALGRTVATQALTKGAALLQYELDLSKLGTGVYQLHIDMPEGTAVQRLLKQ</sequence>
<evidence type="ECO:0000259" key="4">
    <source>
        <dbReference type="PROSITE" id="PS51829"/>
    </source>
</evidence>
<dbReference type="Pfam" id="PF01483">
    <property type="entry name" value="P_proprotein"/>
    <property type="match status" value="1"/>
</dbReference>
<dbReference type="InterPro" id="IPR036116">
    <property type="entry name" value="FN3_sf"/>
</dbReference>
<accession>A0A8T9QB18</accession>
<dbReference type="GO" id="GO:0006508">
    <property type="term" value="P:proteolysis"/>
    <property type="evidence" value="ECO:0007669"/>
    <property type="project" value="UniProtKB-KW"/>
</dbReference>
<dbReference type="SUPFAM" id="SSF49785">
    <property type="entry name" value="Galactose-binding domain-like"/>
    <property type="match status" value="1"/>
</dbReference>
<feature type="domain" description="Fibronectin type-III" evidence="3">
    <location>
        <begin position="1"/>
        <end position="50"/>
    </location>
</feature>
<evidence type="ECO:0000256" key="1">
    <source>
        <dbReference type="ARBA" id="ARBA00022670"/>
    </source>
</evidence>
<dbReference type="InterPro" id="IPR002884">
    <property type="entry name" value="P_dom"/>
</dbReference>
<dbReference type="PROSITE" id="PS51829">
    <property type="entry name" value="P_HOMO_B"/>
    <property type="match status" value="1"/>
</dbReference>
<keyword evidence="2" id="KW-0378">Hydrolase</keyword>
<dbReference type="Pfam" id="PF18962">
    <property type="entry name" value="Por_Secre_tail"/>
    <property type="match status" value="1"/>
</dbReference>
<dbReference type="Proteomes" id="UP000831796">
    <property type="component" value="Chromosome"/>
</dbReference>
<dbReference type="RefSeq" id="WP_244677705.1">
    <property type="nucleotide sequence ID" value="NZ_CP095046.1"/>
</dbReference>
<dbReference type="GO" id="GO:0004252">
    <property type="term" value="F:serine-type endopeptidase activity"/>
    <property type="evidence" value="ECO:0007669"/>
    <property type="project" value="InterPro"/>
</dbReference>